<accession>A0A2P5F5P4</accession>
<dbReference type="AlphaFoldDB" id="A0A2P5F5P4"/>
<reference evidence="2" key="1">
    <citation type="submission" date="2016-06" db="EMBL/GenBank/DDBJ databases">
        <title>Parallel loss of symbiosis genes in relatives of nitrogen-fixing non-legume Parasponia.</title>
        <authorList>
            <person name="Van Velzen R."/>
            <person name="Holmer R."/>
            <person name="Bu F."/>
            <person name="Rutten L."/>
            <person name="Van Zeijl A."/>
            <person name="Liu W."/>
            <person name="Santuari L."/>
            <person name="Cao Q."/>
            <person name="Sharma T."/>
            <person name="Shen D."/>
            <person name="Roswanjaya Y."/>
            <person name="Wardhani T."/>
            <person name="Kalhor M.S."/>
            <person name="Jansen J."/>
            <person name="Van den Hoogen J."/>
            <person name="Gungor B."/>
            <person name="Hartog M."/>
            <person name="Hontelez J."/>
            <person name="Verver J."/>
            <person name="Yang W.-C."/>
            <person name="Schijlen E."/>
            <person name="Repin R."/>
            <person name="Schilthuizen M."/>
            <person name="Schranz E."/>
            <person name="Heidstra R."/>
            <person name="Miyata K."/>
            <person name="Fedorova E."/>
            <person name="Kohlen W."/>
            <person name="Bisseling T."/>
            <person name="Smit S."/>
            <person name="Geurts R."/>
        </authorList>
    </citation>
    <scope>NUCLEOTIDE SEQUENCE [LARGE SCALE GENOMIC DNA]</scope>
    <source>
        <strain evidence="2">cv. RG33-2</strain>
    </source>
</reference>
<name>A0A2P5F5P4_TREOI</name>
<proteinExistence type="predicted"/>
<dbReference type="InParanoid" id="A0A2P5F5P4"/>
<evidence type="ECO:0000313" key="1">
    <source>
        <dbReference type="EMBL" id="PON93113.1"/>
    </source>
</evidence>
<dbReference type="EMBL" id="JXTC01000060">
    <property type="protein sequence ID" value="PON93113.1"/>
    <property type="molecule type" value="Genomic_DNA"/>
</dbReference>
<organism evidence="1 2">
    <name type="scientific">Trema orientale</name>
    <name type="common">Charcoal tree</name>
    <name type="synonym">Celtis orientalis</name>
    <dbReference type="NCBI Taxonomy" id="63057"/>
    <lineage>
        <taxon>Eukaryota</taxon>
        <taxon>Viridiplantae</taxon>
        <taxon>Streptophyta</taxon>
        <taxon>Embryophyta</taxon>
        <taxon>Tracheophyta</taxon>
        <taxon>Spermatophyta</taxon>
        <taxon>Magnoliopsida</taxon>
        <taxon>eudicotyledons</taxon>
        <taxon>Gunneridae</taxon>
        <taxon>Pentapetalae</taxon>
        <taxon>rosids</taxon>
        <taxon>fabids</taxon>
        <taxon>Rosales</taxon>
        <taxon>Cannabaceae</taxon>
        <taxon>Trema</taxon>
    </lineage>
</organism>
<dbReference type="Proteomes" id="UP000237000">
    <property type="component" value="Unassembled WGS sequence"/>
</dbReference>
<sequence length="50" mass="5768">MGLAFPWTTEEFIYIPRTNASMNSKVRSLAGDHHLIMFRLAQHYEDGGQE</sequence>
<comment type="caution">
    <text evidence="1">The sequence shown here is derived from an EMBL/GenBank/DDBJ whole genome shotgun (WGS) entry which is preliminary data.</text>
</comment>
<gene>
    <name evidence="1" type="ORF">TorRG33x02_110190</name>
</gene>
<protein>
    <submittedName>
        <fullName evidence="1">Uncharacterized protein</fullName>
    </submittedName>
</protein>
<evidence type="ECO:0000313" key="2">
    <source>
        <dbReference type="Proteomes" id="UP000237000"/>
    </source>
</evidence>
<keyword evidence="2" id="KW-1185">Reference proteome</keyword>